<keyword evidence="2" id="KW-1185">Reference proteome</keyword>
<organism evidence="1 2">
    <name type="scientific">Datura stramonium</name>
    <name type="common">Jimsonweed</name>
    <name type="synonym">Common thornapple</name>
    <dbReference type="NCBI Taxonomy" id="4076"/>
    <lineage>
        <taxon>Eukaryota</taxon>
        <taxon>Viridiplantae</taxon>
        <taxon>Streptophyta</taxon>
        <taxon>Embryophyta</taxon>
        <taxon>Tracheophyta</taxon>
        <taxon>Spermatophyta</taxon>
        <taxon>Magnoliopsida</taxon>
        <taxon>eudicotyledons</taxon>
        <taxon>Gunneridae</taxon>
        <taxon>Pentapetalae</taxon>
        <taxon>asterids</taxon>
        <taxon>lamiids</taxon>
        <taxon>Solanales</taxon>
        <taxon>Solanaceae</taxon>
        <taxon>Solanoideae</taxon>
        <taxon>Datureae</taxon>
        <taxon>Datura</taxon>
    </lineage>
</organism>
<name>A0ABS8RH46_DATST</name>
<reference evidence="1 2" key="1">
    <citation type="journal article" date="2021" name="BMC Genomics">
        <title>Datura genome reveals duplications of psychoactive alkaloid biosynthetic genes and high mutation rate following tissue culture.</title>
        <authorList>
            <person name="Rajewski A."/>
            <person name="Carter-House D."/>
            <person name="Stajich J."/>
            <person name="Litt A."/>
        </authorList>
    </citation>
    <scope>NUCLEOTIDE SEQUENCE [LARGE SCALE GENOMIC DNA]</scope>
    <source>
        <strain evidence="1">AR-01</strain>
    </source>
</reference>
<proteinExistence type="predicted"/>
<evidence type="ECO:0000313" key="1">
    <source>
        <dbReference type="EMBL" id="MCD7445979.1"/>
    </source>
</evidence>
<sequence>MCEEKPQEESVDRLEDIFSKRLTGIAYVKPHGKRPISTVKELLCKLGAEHLFGARVCCPRPRKAEFLGDLAEGLKWASQSLQEAPLIYGGKIFHVEFVQDNYGVNMEQPLLDKAFGIATVSTSRANGSISLTMEQR</sequence>
<dbReference type="Proteomes" id="UP000823775">
    <property type="component" value="Unassembled WGS sequence"/>
</dbReference>
<evidence type="ECO:0000313" key="2">
    <source>
        <dbReference type="Proteomes" id="UP000823775"/>
    </source>
</evidence>
<comment type="caution">
    <text evidence="1">The sequence shown here is derived from an EMBL/GenBank/DDBJ whole genome shotgun (WGS) entry which is preliminary data.</text>
</comment>
<dbReference type="EMBL" id="JACEIK010000003">
    <property type="protein sequence ID" value="MCD7445979.1"/>
    <property type="molecule type" value="Genomic_DNA"/>
</dbReference>
<accession>A0ABS8RH46</accession>
<protein>
    <submittedName>
        <fullName evidence="1">Uncharacterized protein</fullName>
    </submittedName>
</protein>
<gene>
    <name evidence="1" type="ORF">HAX54_024683</name>
</gene>